<dbReference type="SUPFAM" id="SSF56925">
    <property type="entry name" value="OMPA-like"/>
    <property type="match status" value="1"/>
</dbReference>
<name>A0A4Q2UM47_9BACT</name>
<feature type="signal peptide" evidence="1">
    <location>
        <begin position="1"/>
        <end position="19"/>
    </location>
</feature>
<evidence type="ECO:0000313" key="2">
    <source>
        <dbReference type="EMBL" id="RYC68791.1"/>
    </source>
</evidence>
<feature type="chain" id="PRO_5020665351" description="Outer membrane protein beta-barrel domain-containing protein" evidence="1">
    <location>
        <begin position="20"/>
        <end position="223"/>
    </location>
</feature>
<reference evidence="2 3" key="1">
    <citation type="submission" date="2019-01" db="EMBL/GenBank/DDBJ databases">
        <title>Spirosoma flava sp. nov., a propanil-degrading bacterium isolated from herbicide-contaminated soil.</title>
        <authorList>
            <person name="Zhang L."/>
            <person name="Jiang J.-D."/>
        </authorList>
    </citation>
    <scope>NUCLEOTIDE SEQUENCE [LARGE SCALE GENOMIC DNA]</scope>
    <source>
        <strain evidence="2 3">TY50</strain>
    </source>
</reference>
<dbReference type="AlphaFoldDB" id="A0A4Q2UM47"/>
<keyword evidence="3" id="KW-1185">Reference proteome</keyword>
<proteinExistence type="predicted"/>
<evidence type="ECO:0008006" key="4">
    <source>
        <dbReference type="Google" id="ProtNLM"/>
    </source>
</evidence>
<dbReference type="InterPro" id="IPR011250">
    <property type="entry name" value="OMP/PagP_B-barrel"/>
</dbReference>
<evidence type="ECO:0000313" key="3">
    <source>
        <dbReference type="Proteomes" id="UP000290407"/>
    </source>
</evidence>
<dbReference type="EMBL" id="SBLB01000004">
    <property type="protein sequence ID" value="RYC68791.1"/>
    <property type="molecule type" value="Genomic_DNA"/>
</dbReference>
<organism evidence="2 3">
    <name type="scientific">Spirosoma sordidisoli</name>
    <dbReference type="NCBI Taxonomy" id="2502893"/>
    <lineage>
        <taxon>Bacteria</taxon>
        <taxon>Pseudomonadati</taxon>
        <taxon>Bacteroidota</taxon>
        <taxon>Cytophagia</taxon>
        <taxon>Cytophagales</taxon>
        <taxon>Cytophagaceae</taxon>
        <taxon>Spirosoma</taxon>
    </lineage>
</organism>
<comment type="caution">
    <text evidence="2">The sequence shown here is derived from an EMBL/GenBank/DDBJ whole genome shotgun (WGS) entry which is preliminary data.</text>
</comment>
<dbReference type="Gene3D" id="2.40.160.20">
    <property type="match status" value="1"/>
</dbReference>
<accession>A0A4Q2UM47</accession>
<gene>
    <name evidence="2" type="ORF">EQG79_15315</name>
</gene>
<sequence length="223" mass="24756">MKRILSIVTLSLLSVASWAQQTSPRNNDVFASPFDRYVSFNISARYGVAMPLGGQKTYIDQVSPANLAIDGEWLFPQRFAIGLKTGYQYSQQRRPRELVSFTDGNSVQDVSAVQTRTLTVIPAMASLSYYFAENSAALRPYVQVAGGGAYVDYVNFFGSLSDQKTGFRTAFAPAVGVKYYGQREQGFGAELQAQYQRINFNYDRLPGNASSVMLSAGIVYRFY</sequence>
<evidence type="ECO:0000256" key="1">
    <source>
        <dbReference type="SAM" id="SignalP"/>
    </source>
</evidence>
<dbReference type="Proteomes" id="UP000290407">
    <property type="component" value="Unassembled WGS sequence"/>
</dbReference>
<keyword evidence="1" id="KW-0732">Signal</keyword>
<protein>
    <recommendedName>
        <fullName evidence="4">Outer membrane protein beta-barrel domain-containing protein</fullName>
    </recommendedName>
</protein>
<dbReference type="RefSeq" id="WP_077921679.1">
    <property type="nucleotide sequence ID" value="NZ_SBLB01000004.1"/>
</dbReference>